<dbReference type="EMBL" id="JAUQTB010000006">
    <property type="protein sequence ID" value="MDO7907144.1"/>
    <property type="molecule type" value="Genomic_DNA"/>
</dbReference>
<name>A0ABT9CCZ9_9BACL</name>
<evidence type="ECO:0000313" key="2">
    <source>
        <dbReference type="EMBL" id="MDO7907144.1"/>
    </source>
</evidence>
<evidence type="ECO:0000259" key="1">
    <source>
        <dbReference type="SMART" id="SM00471"/>
    </source>
</evidence>
<evidence type="ECO:0000313" key="3">
    <source>
        <dbReference type="Proteomes" id="UP001240171"/>
    </source>
</evidence>
<dbReference type="RefSeq" id="WP_305024350.1">
    <property type="nucleotide sequence ID" value="NZ_JAUQTB010000006.1"/>
</dbReference>
<dbReference type="InterPro" id="IPR003607">
    <property type="entry name" value="HD/PDEase_dom"/>
</dbReference>
<dbReference type="Gene3D" id="1.10.472.50">
    <property type="entry name" value="HD-domain/PDEase-like"/>
    <property type="match status" value="1"/>
</dbReference>
<comment type="caution">
    <text evidence="2">The sequence shown here is derived from an EMBL/GenBank/DDBJ whole genome shotgun (WGS) entry which is preliminary data.</text>
</comment>
<organism evidence="2 3">
    <name type="scientific">Paenibacillus lacisoli</name>
    <dbReference type="NCBI Taxonomy" id="3064525"/>
    <lineage>
        <taxon>Bacteria</taxon>
        <taxon>Bacillati</taxon>
        <taxon>Bacillota</taxon>
        <taxon>Bacilli</taxon>
        <taxon>Bacillales</taxon>
        <taxon>Paenibacillaceae</taxon>
        <taxon>Paenibacillus</taxon>
    </lineage>
</organism>
<dbReference type="InterPro" id="IPR006674">
    <property type="entry name" value="HD_domain"/>
</dbReference>
<dbReference type="Pfam" id="PF01966">
    <property type="entry name" value="HD"/>
    <property type="match status" value="1"/>
</dbReference>
<dbReference type="SUPFAM" id="SSF109604">
    <property type="entry name" value="HD-domain/PDEase-like"/>
    <property type="match status" value="1"/>
</dbReference>
<dbReference type="Proteomes" id="UP001240171">
    <property type="component" value="Unassembled WGS sequence"/>
</dbReference>
<feature type="domain" description="HD/PDEase" evidence="1">
    <location>
        <begin position="22"/>
        <end position="137"/>
    </location>
</feature>
<proteinExistence type="predicted"/>
<accession>A0ABT9CCZ9</accession>
<dbReference type="CDD" id="cd00077">
    <property type="entry name" value="HDc"/>
    <property type="match status" value="1"/>
</dbReference>
<dbReference type="PANTHER" id="PTHR33594">
    <property type="entry name" value="SUPERFAMILY HYDROLASE, PUTATIVE (AFU_ORTHOLOGUE AFUA_1G03035)-RELATED"/>
    <property type="match status" value="1"/>
</dbReference>
<keyword evidence="3" id="KW-1185">Reference proteome</keyword>
<reference evidence="2 3" key="1">
    <citation type="submission" date="2023-07" db="EMBL/GenBank/DDBJ databases">
        <title>Paenibacillus sp. JX-17 nov. isolated from soil.</title>
        <authorList>
            <person name="Wan Y."/>
            <person name="Liu B."/>
        </authorList>
    </citation>
    <scope>NUCLEOTIDE SEQUENCE [LARGE SCALE GENOMIC DNA]</scope>
    <source>
        <strain evidence="2 3">JX-17</strain>
    </source>
</reference>
<dbReference type="PANTHER" id="PTHR33594:SF1">
    <property type="entry name" value="HD_PDEASE DOMAIN-CONTAINING PROTEIN"/>
    <property type="match status" value="1"/>
</dbReference>
<protein>
    <submittedName>
        <fullName evidence="2">HD domain-containing protein</fullName>
    </submittedName>
</protein>
<dbReference type="Gene3D" id="1.20.58.1910">
    <property type="match status" value="1"/>
</dbReference>
<gene>
    <name evidence="2" type="ORF">Q5741_12065</name>
</gene>
<dbReference type="SMART" id="SM00471">
    <property type="entry name" value="HDc"/>
    <property type="match status" value="1"/>
</dbReference>
<sequence length="215" mass="24595">MNTYEIIQQAELFVQEELGRDTTGHDWWHIVRVRNTAMLLASRYPDADAFIVELAALLHDVADEKLNPSKEEGLAKVRGWLNTHQVEEQAMEHMMTIISTMSFNGGKNPPMDTIEGQIVQDADRLDAIGAVGIARAFAYGGAKARPLHVPDQDFSELDYRAGSKSTIYHFYEKLLLLKDKMNTDFGRDLAEQRHQFMEQFLTQFYAEWNGENLRS</sequence>